<dbReference type="Gene3D" id="3.90.180.10">
    <property type="entry name" value="Medium-chain alcohol dehydrogenases, catalytic domain"/>
    <property type="match status" value="1"/>
</dbReference>
<dbReference type="SUPFAM" id="SSF50129">
    <property type="entry name" value="GroES-like"/>
    <property type="match status" value="1"/>
</dbReference>
<accession>A0A507AGC4</accession>
<evidence type="ECO:0000259" key="3">
    <source>
        <dbReference type="SMART" id="SM00829"/>
    </source>
</evidence>
<feature type="domain" description="Enoyl reductase (ER)" evidence="3">
    <location>
        <begin position="16"/>
        <end position="379"/>
    </location>
</feature>
<proteinExistence type="inferred from homology"/>
<dbReference type="Proteomes" id="UP000319257">
    <property type="component" value="Unassembled WGS sequence"/>
</dbReference>
<dbReference type="RefSeq" id="XP_030990476.1">
    <property type="nucleotide sequence ID" value="XM_031144698.1"/>
</dbReference>
<evidence type="ECO:0000313" key="4">
    <source>
        <dbReference type="EMBL" id="TPX08765.1"/>
    </source>
</evidence>
<dbReference type="STRING" id="1093900.A0A507AGC4"/>
<protein>
    <recommendedName>
        <fullName evidence="3">Enoyl reductase (ER) domain-containing protein</fullName>
    </recommendedName>
</protein>
<reference evidence="4 5" key="1">
    <citation type="submission" date="2019-06" db="EMBL/GenBank/DDBJ databases">
        <title>Draft genome sequence of the filamentous fungus Phialemoniopsis curvata isolated from diesel fuel.</title>
        <authorList>
            <person name="Varaljay V.A."/>
            <person name="Lyon W.J."/>
            <person name="Crouch A.L."/>
            <person name="Drake C.E."/>
            <person name="Hollomon J.M."/>
            <person name="Nadeau L.J."/>
            <person name="Nunn H.S."/>
            <person name="Stevenson B.S."/>
            <person name="Bojanowski C.L."/>
            <person name="Crookes-Goodson W.J."/>
        </authorList>
    </citation>
    <scope>NUCLEOTIDE SEQUENCE [LARGE SCALE GENOMIC DNA]</scope>
    <source>
        <strain evidence="4 5">D216</strain>
    </source>
</reference>
<sequence>MATTIPTTHKAVAVPGLRQNYTLIDRPTKRPAPGEALVRVDWAASSPADVHVIDGGVADPQFPFVTGTCFAGTVVQMGARDPAAAPHRTQDLRAGDPVLGFTFGPPDRKTHQAYLTTPTYNLGRRPPNVSPEQASTVPANLVTAFHTLTRDLGLPLADGQTGTGTATDNKDKDKDKPVLLWGAASGVGQYAAQVLRHYGYANVVAVASARHHAYLAGLGATACFDYRDPDVVERVRAHLGGAAPPYVIDCIGSREGTLRPLTKIAGAGSRVAVMLPVITREAATGDGGGEVPEYEMDIGKVLAGEWAEGVEVRGVRTYFYQENEFFKYHLMPEIVPDLLAKGVIQPNRYKVVEGPTMLERAQGALDILRGKAQSGEKIIWRVSDE</sequence>
<dbReference type="PANTHER" id="PTHR45348:SF3">
    <property type="entry name" value="ENOYL REDUCTASE (ER) DOMAIN-CONTAINING PROTEIN"/>
    <property type="match status" value="1"/>
</dbReference>
<dbReference type="InterPro" id="IPR036291">
    <property type="entry name" value="NAD(P)-bd_dom_sf"/>
</dbReference>
<keyword evidence="5" id="KW-1185">Reference proteome</keyword>
<organism evidence="4 5">
    <name type="scientific">Thyridium curvatum</name>
    <dbReference type="NCBI Taxonomy" id="1093900"/>
    <lineage>
        <taxon>Eukaryota</taxon>
        <taxon>Fungi</taxon>
        <taxon>Dikarya</taxon>
        <taxon>Ascomycota</taxon>
        <taxon>Pezizomycotina</taxon>
        <taxon>Sordariomycetes</taxon>
        <taxon>Sordariomycetidae</taxon>
        <taxon>Thyridiales</taxon>
        <taxon>Thyridiaceae</taxon>
        <taxon>Thyridium</taxon>
    </lineage>
</organism>
<dbReference type="GO" id="GO:0016651">
    <property type="term" value="F:oxidoreductase activity, acting on NAD(P)H"/>
    <property type="evidence" value="ECO:0007669"/>
    <property type="project" value="InterPro"/>
</dbReference>
<dbReference type="Gene3D" id="3.40.50.720">
    <property type="entry name" value="NAD(P)-binding Rossmann-like Domain"/>
    <property type="match status" value="1"/>
</dbReference>
<keyword evidence="2" id="KW-0560">Oxidoreductase</keyword>
<dbReference type="AlphaFoldDB" id="A0A507AGC4"/>
<dbReference type="InterPro" id="IPR047122">
    <property type="entry name" value="Trans-enoyl_RdTase-like"/>
</dbReference>
<comment type="caution">
    <text evidence="4">The sequence shown here is derived from an EMBL/GenBank/DDBJ whole genome shotgun (WGS) entry which is preliminary data.</text>
</comment>
<dbReference type="InterPro" id="IPR020843">
    <property type="entry name" value="ER"/>
</dbReference>
<dbReference type="SUPFAM" id="SSF51735">
    <property type="entry name" value="NAD(P)-binding Rossmann-fold domains"/>
    <property type="match status" value="1"/>
</dbReference>
<dbReference type="PANTHER" id="PTHR45348">
    <property type="entry name" value="HYPOTHETICAL OXIDOREDUCTASE (EUROFUNG)"/>
    <property type="match status" value="1"/>
</dbReference>
<name>A0A507AGC4_9PEZI</name>
<dbReference type="Pfam" id="PF00107">
    <property type="entry name" value="ADH_zinc_N"/>
    <property type="match status" value="1"/>
</dbReference>
<dbReference type="InterPro" id="IPR013154">
    <property type="entry name" value="ADH-like_N"/>
</dbReference>
<dbReference type="SMART" id="SM00829">
    <property type="entry name" value="PKS_ER"/>
    <property type="match status" value="1"/>
</dbReference>
<dbReference type="Pfam" id="PF08240">
    <property type="entry name" value="ADH_N"/>
    <property type="match status" value="1"/>
</dbReference>
<evidence type="ECO:0000313" key="5">
    <source>
        <dbReference type="Proteomes" id="UP000319257"/>
    </source>
</evidence>
<dbReference type="InterPro" id="IPR013149">
    <property type="entry name" value="ADH-like_C"/>
</dbReference>
<dbReference type="GeneID" id="41977152"/>
<gene>
    <name evidence="4" type="ORF">E0L32_009705</name>
</gene>
<dbReference type="OrthoDB" id="9992527at2759"/>
<dbReference type="CDD" id="cd08249">
    <property type="entry name" value="enoyl_reductase_like"/>
    <property type="match status" value="1"/>
</dbReference>
<dbReference type="EMBL" id="SKBQ01000073">
    <property type="protein sequence ID" value="TPX08765.1"/>
    <property type="molecule type" value="Genomic_DNA"/>
</dbReference>
<evidence type="ECO:0000256" key="1">
    <source>
        <dbReference type="ARBA" id="ARBA00008072"/>
    </source>
</evidence>
<comment type="similarity">
    <text evidence="1">Belongs to the zinc-containing alcohol dehydrogenase family.</text>
</comment>
<dbReference type="InParanoid" id="A0A507AGC4"/>
<dbReference type="InterPro" id="IPR011032">
    <property type="entry name" value="GroES-like_sf"/>
</dbReference>
<evidence type="ECO:0000256" key="2">
    <source>
        <dbReference type="ARBA" id="ARBA00023002"/>
    </source>
</evidence>